<sequence>METLDSCVPCVGFSILNFITVVPRRADDDDDDCSKYFDKNKVEQGAAVGVTLGSSEISSSQVSESFALSLVAVWVILTFNFTFTTAAFIVTDSFTIALVFEISEETIRSALKRRRIW</sequence>
<reference evidence="2" key="2">
    <citation type="submission" date="2020-05" db="UniProtKB">
        <authorList>
            <consortium name="EnsemblMetazoa"/>
        </authorList>
    </citation>
    <scope>IDENTIFICATION</scope>
    <source>
        <strain evidence="2">IAEA</strain>
    </source>
</reference>
<keyword evidence="1" id="KW-0472">Membrane</keyword>
<dbReference type="AlphaFoldDB" id="A0A1A9ZJ81"/>
<dbReference type="VEuPathDB" id="VectorBase:GPAI016446"/>
<name>A0A1A9ZJ81_GLOPL</name>
<feature type="transmembrane region" description="Helical" evidence="1">
    <location>
        <begin position="66"/>
        <end position="90"/>
    </location>
</feature>
<dbReference type="Proteomes" id="UP000092445">
    <property type="component" value="Unassembled WGS sequence"/>
</dbReference>
<keyword evidence="3" id="KW-1185">Reference proteome</keyword>
<keyword evidence="1" id="KW-1133">Transmembrane helix</keyword>
<reference evidence="3" key="1">
    <citation type="submission" date="2014-03" db="EMBL/GenBank/DDBJ databases">
        <authorList>
            <person name="Aksoy S."/>
            <person name="Warren W."/>
            <person name="Wilson R.K."/>
        </authorList>
    </citation>
    <scope>NUCLEOTIDE SEQUENCE [LARGE SCALE GENOMIC DNA]</scope>
    <source>
        <strain evidence="3">IAEA</strain>
    </source>
</reference>
<keyword evidence="1" id="KW-0812">Transmembrane</keyword>
<dbReference type="EnsemblMetazoa" id="GPAI016446-RA">
    <property type="protein sequence ID" value="GPAI016446-PA"/>
    <property type="gene ID" value="GPAI016446"/>
</dbReference>
<evidence type="ECO:0000313" key="3">
    <source>
        <dbReference type="Proteomes" id="UP000092445"/>
    </source>
</evidence>
<organism evidence="2 3">
    <name type="scientific">Glossina pallidipes</name>
    <name type="common">Tsetse fly</name>
    <dbReference type="NCBI Taxonomy" id="7398"/>
    <lineage>
        <taxon>Eukaryota</taxon>
        <taxon>Metazoa</taxon>
        <taxon>Ecdysozoa</taxon>
        <taxon>Arthropoda</taxon>
        <taxon>Hexapoda</taxon>
        <taxon>Insecta</taxon>
        <taxon>Pterygota</taxon>
        <taxon>Neoptera</taxon>
        <taxon>Endopterygota</taxon>
        <taxon>Diptera</taxon>
        <taxon>Brachycera</taxon>
        <taxon>Muscomorpha</taxon>
        <taxon>Hippoboscoidea</taxon>
        <taxon>Glossinidae</taxon>
        <taxon>Glossina</taxon>
    </lineage>
</organism>
<proteinExistence type="predicted"/>
<evidence type="ECO:0000313" key="2">
    <source>
        <dbReference type="EnsemblMetazoa" id="GPAI016446-PA"/>
    </source>
</evidence>
<protein>
    <submittedName>
        <fullName evidence="2">Uncharacterized protein</fullName>
    </submittedName>
</protein>
<evidence type="ECO:0000256" key="1">
    <source>
        <dbReference type="SAM" id="Phobius"/>
    </source>
</evidence>
<accession>A0A1A9ZJ81</accession>